<accession>A0A497X8J4</accession>
<dbReference type="PROSITE" id="PS01296">
    <property type="entry name" value="RSMI"/>
    <property type="match status" value="1"/>
</dbReference>
<evidence type="ECO:0000313" key="10">
    <source>
        <dbReference type="Proteomes" id="UP000268908"/>
    </source>
</evidence>
<dbReference type="FunFam" id="3.40.1010.10:FF:000007">
    <property type="entry name" value="Ribosomal RNA small subunit methyltransferase I"/>
    <property type="match status" value="1"/>
</dbReference>
<evidence type="ECO:0000259" key="7">
    <source>
        <dbReference type="Pfam" id="PF00590"/>
    </source>
</evidence>
<comment type="caution">
    <text evidence="9">The sequence shown here is derived from an EMBL/GenBank/DDBJ whole genome shotgun (WGS) entry which is preliminary data.</text>
</comment>
<dbReference type="InterPro" id="IPR014776">
    <property type="entry name" value="4pyrrole_Mease_sub2"/>
</dbReference>
<dbReference type="Gene3D" id="3.30.950.10">
    <property type="entry name" value="Methyltransferase, Cobalt-precorrin-4 Transmethylase, Domain 2"/>
    <property type="match status" value="1"/>
</dbReference>
<feature type="domain" description="Tetrapyrrole methylase" evidence="7">
    <location>
        <begin position="5"/>
        <end position="204"/>
    </location>
</feature>
<keyword evidence="1 6" id="KW-0963">Cytoplasm</keyword>
<dbReference type="AlphaFoldDB" id="A0A497X8J4"/>
<dbReference type="EC" id="2.1.1.198" evidence="6"/>
<keyword evidence="3 6" id="KW-0489">Methyltransferase</keyword>
<keyword evidence="5 6" id="KW-0949">S-adenosyl-L-methionine</keyword>
<name>A0A497X8J4_9PROT</name>
<comment type="function">
    <text evidence="6">Catalyzes the 2'-O-methylation of the ribose of cytidine 1402 (C1402) in 16S rRNA.</text>
</comment>
<dbReference type="GO" id="GO:0005737">
    <property type="term" value="C:cytoplasm"/>
    <property type="evidence" value="ECO:0007669"/>
    <property type="project" value="UniProtKB-SubCell"/>
</dbReference>
<keyword evidence="4 6" id="KW-0808">Transferase</keyword>
<dbReference type="RefSeq" id="WP_207855760.1">
    <property type="nucleotide sequence ID" value="NZ_BHVV01000002.1"/>
</dbReference>
<dbReference type="InterPro" id="IPR035996">
    <property type="entry name" value="4pyrrol_Methylase_sf"/>
</dbReference>
<dbReference type="HAMAP" id="MF_01877">
    <property type="entry name" value="16SrRNA_methyltr_I"/>
    <property type="match status" value="1"/>
</dbReference>
<evidence type="ECO:0000256" key="4">
    <source>
        <dbReference type="ARBA" id="ARBA00022679"/>
    </source>
</evidence>
<dbReference type="Pfam" id="PF23016">
    <property type="entry name" value="RsmI_C"/>
    <property type="match status" value="1"/>
</dbReference>
<dbReference type="PANTHER" id="PTHR46111:SF1">
    <property type="entry name" value="RIBOSOMAL RNA SMALL SUBUNIT METHYLTRANSFERASE I"/>
    <property type="match status" value="1"/>
</dbReference>
<dbReference type="InterPro" id="IPR008189">
    <property type="entry name" value="rRNA_ssu_MeTfrase_I"/>
</dbReference>
<comment type="catalytic activity">
    <reaction evidence="6">
        <text>cytidine(1402) in 16S rRNA + S-adenosyl-L-methionine = 2'-O-methylcytidine(1402) in 16S rRNA + S-adenosyl-L-homocysteine + H(+)</text>
        <dbReference type="Rhea" id="RHEA:42924"/>
        <dbReference type="Rhea" id="RHEA-COMP:10285"/>
        <dbReference type="Rhea" id="RHEA-COMP:10286"/>
        <dbReference type="ChEBI" id="CHEBI:15378"/>
        <dbReference type="ChEBI" id="CHEBI:57856"/>
        <dbReference type="ChEBI" id="CHEBI:59789"/>
        <dbReference type="ChEBI" id="CHEBI:74495"/>
        <dbReference type="ChEBI" id="CHEBI:82748"/>
        <dbReference type="EC" id="2.1.1.198"/>
    </reaction>
</comment>
<evidence type="ECO:0000256" key="5">
    <source>
        <dbReference type="ARBA" id="ARBA00022691"/>
    </source>
</evidence>
<keyword evidence="2 6" id="KW-0698">rRNA processing</keyword>
<comment type="similarity">
    <text evidence="6">Belongs to the methyltransferase superfamily. RsmI family.</text>
</comment>
<dbReference type="InterPro" id="IPR000878">
    <property type="entry name" value="4pyrrol_Mease"/>
</dbReference>
<evidence type="ECO:0000313" key="9">
    <source>
        <dbReference type="EMBL" id="RLJ62159.1"/>
    </source>
</evidence>
<dbReference type="CDD" id="cd11648">
    <property type="entry name" value="RsmI"/>
    <property type="match status" value="1"/>
</dbReference>
<evidence type="ECO:0000259" key="8">
    <source>
        <dbReference type="Pfam" id="PF23016"/>
    </source>
</evidence>
<protein>
    <recommendedName>
        <fullName evidence="6">Ribosomal RNA small subunit methyltransferase I</fullName>
        <ecNumber evidence="6">2.1.1.198</ecNumber>
    </recommendedName>
    <alternativeName>
        <fullName evidence="6">16S rRNA 2'-O-ribose C1402 methyltransferase</fullName>
    </alternativeName>
    <alternativeName>
        <fullName evidence="6">rRNA (cytidine-2'-O-)-methyltransferase RsmI</fullName>
    </alternativeName>
</protein>
<keyword evidence="10" id="KW-1185">Reference proteome</keyword>
<gene>
    <name evidence="6" type="primary">rsmI</name>
    <name evidence="9" type="ORF">DFR35_2803</name>
</gene>
<dbReference type="Proteomes" id="UP000268908">
    <property type="component" value="Unassembled WGS sequence"/>
</dbReference>
<sequence>MDIGTLYVVATPIGNLGDISERALATLRTADVIACEDTRHTRHLLDHFGIRVPTFALHQHNEREAAAKLIALLAEGKRVALVSDAGTPGISDPGARAVAAVRAAGHRIVPLPGPSAASVALSAAGLADERFLFAGFLSAKVGARGTAIMELAAVPAALVFYEAPHRIEETVADLAARLEPMRTLVIARELTKQFEQIAVMPLTEGPAWLAADDNHRRGEFVLIVSGPPPREGLDAESERVLKALLAELPTRQAAKLAAEITGQAKNALYQRALEIKGG</sequence>
<proteinExistence type="inferred from homology"/>
<feature type="domain" description="RsmI HTH" evidence="8">
    <location>
        <begin position="232"/>
        <end position="276"/>
    </location>
</feature>
<dbReference type="PANTHER" id="PTHR46111">
    <property type="entry name" value="RIBOSOMAL RNA SMALL SUBUNIT METHYLTRANSFERASE I"/>
    <property type="match status" value="1"/>
</dbReference>
<evidence type="ECO:0000256" key="6">
    <source>
        <dbReference type="HAMAP-Rule" id="MF_01877"/>
    </source>
</evidence>
<dbReference type="SUPFAM" id="SSF53790">
    <property type="entry name" value="Tetrapyrrole methylase"/>
    <property type="match status" value="1"/>
</dbReference>
<reference evidence="9 10" key="1">
    <citation type="submission" date="2018-10" db="EMBL/GenBank/DDBJ databases">
        <title>Genomic Encyclopedia of Type Strains, Phase IV (KMG-IV): sequencing the most valuable type-strain genomes for metagenomic binning, comparative biology and taxonomic classification.</title>
        <authorList>
            <person name="Goeker M."/>
        </authorList>
    </citation>
    <scope>NUCLEOTIDE SEQUENCE [LARGE SCALE GENOMIC DNA]</scope>
    <source>
        <strain evidence="9 10">DSM 26916</strain>
    </source>
</reference>
<dbReference type="PIRSF" id="PIRSF005917">
    <property type="entry name" value="MTase_YraL"/>
    <property type="match status" value="1"/>
</dbReference>
<dbReference type="Gene3D" id="3.40.1010.10">
    <property type="entry name" value="Cobalt-precorrin-4 Transmethylase, Domain 1"/>
    <property type="match status" value="1"/>
</dbReference>
<evidence type="ECO:0000256" key="3">
    <source>
        <dbReference type="ARBA" id="ARBA00022603"/>
    </source>
</evidence>
<evidence type="ECO:0000256" key="1">
    <source>
        <dbReference type="ARBA" id="ARBA00022490"/>
    </source>
</evidence>
<organism evidence="9 10">
    <name type="scientific">Sulfurisoma sediminicola</name>
    <dbReference type="NCBI Taxonomy" id="1381557"/>
    <lineage>
        <taxon>Bacteria</taxon>
        <taxon>Pseudomonadati</taxon>
        <taxon>Pseudomonadota</taxon>
        <taxon>Betaproteobacteria</taxon>
        <taxon>Nitrosomonadales</taxon>
        <taxon>Sterolibacteriaceae</taxon>
        <taxon>Sulfurisoma</taxon>
    </lineage>
</organism>
<dbReference type="Pfam" id="PF00590">
    <property type="entry name" value="TP_methylase"/>
    <property type="match status" value="1"/>
</dbReference>
<dbReference type="GO" id="GO:0070677">
    <property type="term" value="F:rRNA (cytosine-2'-O-)-methyltransferase activity"/>
    <property type="evidence" value="ECO:0007669"/>
    <property type="project" value="UniProtKB-UniRule"/>
</dbReference>
<dbReference type="InterPro" id="IPR014777">
    <property type="entry name" value="4pyrrole_Mease_sub1"/>
</dbReference>
<comment type="subcellular location">
    <subcellularLocation>
        <location evidence="6">Cytoplasm</location>
    </subcellularLocation>
</comment>
<evidence type="ECO:0000256" key="2">
    <source>
        <dbReference type="ARBA" id="ARBA00022552"/>
    </source>
</evidence>
<dbReference type="EMBL" id="RCCI01000008">
    <property type="protein sequence ID" value="RLJ62159.1"/>
    <property type="molecule type" value="Genomic_DNA"/>
</dbReference>
<dbReference type="InterPro" id="IPR018063">
    <property type="entry name" value="SAM_MeTrfase_RsmI_CS"/>
</dbReference>
<dbReference type="InterPro" id="IPR053910">
    <property type="entry name" value="RsmI_HTH"/>
</dbReference>
<dbReference type="NCBIfam" id="TIGR00096">
    <property type="entry name" value="16S rRNA (cytidine(1402)-2'-O)-methyltransferase"/>
    <property type="match status" value="1"/>
</dbReference>